<keyword evidence="2" id="KW-1185">Reference proteome</keyword>
<name>A0A8W8J075_MAGGI</name>
<protein>
    <submittedName>
        <fullName evidence="1">Uncharacterized protein</fullName>
    </submittedName>
</protein>
<accession>A0A8W8J075</accession>
<dbReference type="EnsemblMetazoa" id="G16688.1">
    <property type="protein sequence ID" value="G16688.1:cds"/>
    <property type="gene ID" value="G16688"/>
</dbReference>
<dbReference type="AlphaFoldDB" id="A0A8W8J075"/>
<dbReference type="Proteomes" id="UP000005408">
    <property type="component" value="Unassembled WGS sequence"/>
</dbReference>
<sequence length="84" mass="9113">MAPSSLLDALEQHYQSLEEKKGVTTPVSGSKPVGFAAAINTISSNTPTINVSEEERQRILDKENARLQQLKVENSVVNSSPYVA</sequence>
<evidence type="ECO:0000313" key="1">
    <source>
        <dbReference type="EnsemblMetazoa" id="G16688.1:cds"/>
    </source>
</evidence>
<reference evidence="1" key="1">
    <citation type="submission" date="2022-08" db="UniProtKB">
        <authorList>
            <consortium name="EnsemblMetazoa"/>
        </authorList>
    </citation>
    <scope>IDENTIFICATION</scope>
    <source>
        <strain evidence="1">05x7-T-G4-1.051#20</strain>
    </source>
</reference>
<organism evidence="1 2">
    <name type="scientific">Magallana gigas</name>
    <name type="common">Pacific oyster</name>
    <name type="synonym">Crassostrea gigas</name>
    <dbReference type="NCBI Taxonomy" id="29159"/>
    <lineage>
        <taxon>Eukaryota</taxon>
        <taxon>Metazoa</taxon>
        <taxon>Spiralia</taxon>
        <taxon>Lophotrochozoa</taxon>
        <taxon>Mollusca</taxon>
        <taxon>Bivalvia</taxon>
        <taxon>Autobranchia</taxon>
        <taxon>Pteriomorphia</taxon>
        <taxon>Ostreida</taxon>
        <taxon>Ostreoidea</taxon>
        <taxon>Ostreidae</taxon>
        <taxon>Magallana</taxon>
    </lineage>
</organism>
<proteinExistence type="predicted"/>
<evidence type="ECO:0000313" key="2">
    <source>
        <dbReference type="Proteomes" id="UP000005408"/>
    </source>
</evidence>